<evidence type="ECO:0000259" key="2">
    <source>
        <dbReference type="Pfam" id="PF25275"/>
    </source>
</evidence>
<evidence type="ECO:0000313" key="3">
    <source>
        <dbReference type="EMBL" id="NJC18343.1"/>
    </source>
</evidence>
<dbReference type="Proteomes" id="UP000576368">
    <property type="component" value="Unassembled WGS sequence"/>
</dbReference>
<keyword evidence="1" id="KW-1133">Transmembrane helix</keyword>
<feature type="transmembrane region" description="Helical" evidence="1">
    <location>
        <begin position="118"/>
        <end position="142"/>
    </location>
</feature>
<sequence length="1120" mass="128139">MSIKRIIMVARYEARLLRRSWVFLIFAVLGVVGISCFQFLIGSVDSAMEYGLTSGQNLWYLRALPSCIPYMNAYLFNGLQALLIVFFVAEMEKRARVTTMEPLWTRPCTNGELQWGRVLGLAGMVVVLNIISMLVTLMVHLFTPKGSVEVSMYVFYFFTLTLPGLVFFLGISMFVVHWIKSQGLAILLLLMLIAGMVGSTGGLHGLLDPLARTIPAIFSVEVGSANLGLFLLQRLVFLGLGGALLCFSIFYVERLTGESERKNILRLAGTGLLVIAVFAGVSYEGYFVKGGKQREAFRQVYVRSEDKVKVHILEHDIHFKEKVKGMEASSRMEICNKTGKEIPSIILYLNPSLTISRLTCEGQETRYSRDEQVVEINRVIQPGDTLVIEMEYEGGINERVCYLDLSDKEFYDTEANGVGIFRFGNRQAFVGEEVTLLQPECLWYPQSVAPIHLSSLFDRQVDFTRYSLTVENAAGRMAVSQGEPERLEGKTFFRHDHALQGISLSIAEFDNRSIEVDGTQYDIFFYKSSDFLLQAFEAPEKAFKFMIRDIKYMTESTVCQMDEDYKQKANAVWRKRGEIEGEDPEAYSPSGRYPYKWFIVMETPVSYSRRYRGWAQNEEYLQAGIVFMQERMASAFYFESTPPPVEEWDFVAMNNFKGDIAMIFKSGKYKIAPMFVGNTFFMSSEEFPAIQEVIKMFGMPVDKLPAAMQAPERVRDVAAYLKDHSLMQAFTDEGVSPELLGEIIEWKTIELKEYLKHELSEEKLYGFYNRFLQEHLFETVDIDLFCEEFMKEFGMDLKERLRTWYTRDHLPVLLLEDVVLTELPEEEDGGEERRSKSAYGRFKVYNPGDVEGVLVVSAARIKGEKVRSFLIQGHECKEIRVKMDYRGLMITSPLVQNIPSGRWVLTDEIRPFEGDTLTGVFPADSTVFLPRPGEIIVNNRDKGFKLVEPQGEKLFTLLRGGPKSWDKARQNYERWVEMVDNRFYGTVVHDAYCKSVGEGKYKAEWTTQIPEAGEYEVYFYNGDFFKMGMLFQARKKGTCIYYTVYDSSGSHEIRVEPAEESMGWVSLGKYYLEKGETKVVLDDRGGGSEEVDEKSEGGMRMMQNKQMIVADAVKWVRRGR</sequence>
<dbReference type="EMBL" id="CP043839">
    <property type="protein sequence ID" value="WOF12694.1"/>
    <property type="molecule type" value="Genomic_DNA"/>
</dbReference>
<reference evidence="4 6" key="1">
    <citation type="submission" date="2019-09" db="EMBL/GenBank/DDBJ databases">
        <title>Butyricimonas paravirosa DSM 105722 (=214-4 = JCM 18677 = CCUG 65563).</title>
        <authorList>
            <person name="Le Roy T."/>
            <person name="Cani P.D."/>
        </authorList>
    </citation>
    <scope>NUCLEOTIDE SEQUENCE [LARGE SCALE GENOMIC DNA]</scope>
    <source>
        <strain evidence="4 6">DSM 105722</strain>
    </source>
</reference>
<protein>
    <submittedName>
        <fullName evidence="3">ABC-type transport system involved in multi-copper enzyme maturation permease subunit</fullName>
    </submittedName>
</protein>
<proteinExistence type="predicted"/>
<evidence type="ECO:0000313" key="6">
    <source>
        <dbReference type="Proteomes" id="UP001302374"/>
    </source>
</evidence>
<reference evidence="3 5" key="2">
    <citation type="submission" date="2020-03" db="EMBL/GenBank/DDBJ databases">
        <title>Genomic Encyclopedia of Type Strains, Phase IV (KMG-IV): sequencing the most valuable type-strain genomes for metagenomic binning, comparative biology and taxonomic classification.</title>
        <authorList>
            <person name="Goeker M."/>
        </authorList>
    </citation>
    <scope>NUCLEOTIDE SEQUENCE [LARGE SCALE GENOMIC DNA]</scope>
    <source>
        <strain evidence="3 5">DSM 105722</strain>
    </source>
</reference>
<feature type="transmembrane region" description="Helical" evidence="1">
    <location>
        <begin position="227"/>
        <end position="252"/>
    </location>
</feature>
<keyword evidence="6" id="KW-1185">Reference proteome</keyword>
<feature type="transmembrane region" description="Helical" evidence="1">
    <location>
        <begin position="264"/>
        <end position="283"/>
    </location>
</feature>
<feature type="transmembrane region" description="Helical" evidence="1">
    <location>
        <begin position="68"/>
        <end position="89"/>
    </location>
</feature>
<evidence type="ECO:0000313" key="5">
    <source>
        <dbReference type="Proteomes" id="UP000576368"/>
    </source>
</evidence>
<feature type="transmembrane region" description="Helical" evidence="1">
    <location>
        <begin position="183"/>
        <end position="207"/>
    </location>
</feature>
<dbReference type="Proteomes" id="UP001302374">
    <property type="component" value="Chromosome"/>
</dbReference>
<feature type="transmembrane region" description="Helical" evidence="1">
    <location>
        <begin position="154"/>
        <end position="176"/>
    </location>
</feature>
<dbReference type="AlphaFoldDB" id="A0A7X6BK78"/>
<feature type="domain" description="Golvesin/Xly CBD-like" evidence="2">
    <location>
        <begin position="991"/>
        <end position="1088"/>
    </location>
</feature>
<dbReference type="Pfam" id="PF25275">
    <property type="entry name" value="Golvesin_C"/>
    <property type="match status" value="1"/>
</dbReference>
<keyword evidence="1" id="KW-0812">Transmembrane</keyword>
<evidence type="ECO:0000313" key="4">
    <source>
        <dbReference type="EMBL" id="WOF12694.1"/>
    </source>
</evidence>
<dbReference type="RefSeq" id="WP_147344451.1">
    <property type="nucleotide sequence ID" value="NZ_BMPA01000005.1"/>
</dbReference>
<evidence type="ECO:0000256" key="1">
    <source>
        <dbReference type="SAM" id="Phobius"/>
    </source>
</evidence>
<keyword evidence="1" id="KW-0472">Membrane</keyword>
<dbReference type="EMBL" id="JAATLI010000006">
    <property type="protein sequence ID" value="NJC18343.1"/>
    <property type="molecule type" value="Genomic_DNA"/>
</dbReference>
<dbReference type="GeneID" id="86891763"/>
<feature type="transmembrane region" description="Helical" evidence="1">
    <location>
        <begin position="21"/>
        <end position="41"/>
    </location>
</feature>
<accession>A0A7X6BK78</accession>
<organism evidence="3 5">
    <name type="scientific">Butyricimonas paravirosa</name>
    <dbReference type="NCBI Taxonomy" id="1472417"/>
    <lineage>
        <taxon>Bacteria</taxon>
        <taxon>Pseudomonadati</taxon>
        <taxon>Bacteroidota</taxon>
        <taxon>Bacteroidia</taxon>
        <taxon>Bacteroidales</taxon>
        <taxon>Odoribacteraceae</taxon>
        <taxon>Butyricimonas</taxon>
    </lineage>
</organism>
<gene>
    <name evidence="4" type="ORF">F1644_10685</name>
    <name evidence="3" type="ORF">GGR15_001962</name>
</gene>
<name>A0A7X6BK78_9BACT</name>
<dbReference type="InterPro" id="IPR033803">
    <property type="entry name" value="CBD-like_Golvesin-Xly"/>
</dbReference>